<dbReference type="PANTHER" id="PTHR30386">
    <property type="entry name" value="MEMBRANE FUSION SUBUNIT OF EMRAB-TOLC MULTIDRUG EFFLUX PUMP"/>
    <property type="match status" value="1"/>
</dbReference>
<dbReference type="SUPFAM" id="SSF111369">
    <property type="entry name" value="HlyD-like secretion proteins"/>
    <property type="match status" value="1"/>
</dbReference>
<keyword evidence="7 10" id="KW-1133">Transmembrane helix</keyword>
<dbReference type="Gene3D" id="2.40.30.170">
    <property type="match status" value="1"/>
</dbReference>
<keyword evidence="8 10" id="KW-0472">Membrane</keyword>
<proteinExistence type="inferred from homology"/>
<dbReference type="GO" id="GO:0005886">
    <property type="term" value="C:plasma membrane"/>
    <property type="evidence" value="ECO:0007669"/>
    <property type="project" value="UniProtKB-SubCell"/>
</dbReference>
<evidence type="ECO:0000313" key="13">
    <source>
        <dbReference type="EMBL" id="SFV75492.1"/>
    </source>
</evidence>
<accession>A0A1W1D4Y0</accession>
<evidence type="ECO:0000256" key="3">
    <source>
        <dbReference type="ARBA" id="ARBA00022448"/>
    </source>
</evidence>
<keyword evidence="9" id="KW-0175">Coiled coil</keyword>
<sequence>MSLKDKFIDFSYSKEDMKKINIKNKSDLAYIDSVSSSMLMQKNKKTRIILWVSLFIVIWMIIWAYFAKIDILTRGEGKVIPSNKIQVVQNLEGGIISEILVKEGAEVKKGDVLIKIDATNFQSIYLESKLKYNELQAKSLRLLAESTGKAFYAPQAIKKKSPLLIQHEFSLYKSNQKQLKNSINIYKNRLKQKQSELKEAKAKIKQLKSNYKLILKELKFNQRLLKKHLVSEVEFLQLQRKANGIYGEIKAIELSLPRLKSMIEESKDNIKGVRLKFQNKAKEAYNEVRAEMQRIKKINVAREDKVRRTYVRSPVDGTIKRLLVNTVGGVVKPAMDIAEIVPSQDNLIIEAKIRPSDIAFLYPGQRAIVKFSAYNFAIYGSLEGTLTHISAGTIIDEIDKKSYYLVHIKTDKNYLGTKDKKLKIIVGMTANVDIITGKTSVLNFILEPILRAENNVWSGR</sequence>
<evidence type="ECO:0000259" key="12">
    <source>
        <dbReference type="Pfam" id="PF26002"/>
    </source>
</evidence>
<feature type="coiled-coil region" evidence="9">
    <location>
        <begin position="176"/>
        <end position="217"/>
    </location>
</feature>
<dbReference type="PRINTS" id="PR01490">
    <property type="entry name" value="RTXTOXIND"/>
</dbReference>
<keyword evidence="6 10" id="KW-0812">Transmembrane</keyword>
<evidence type="ECO:0000256" key="8">
    <source>
        <dbReference type="ARBA" id="ARBA00023136"/>
    </source>
</evidence>
<dbReference type="NCBIfam" id="TIGR01843">
    <property type="entry name" value="type_I_hlyD"/>
    <property type="match status" value="1"/>
</dbReference>
<feature type="domain" description="AprE-like long alpha-helical hairpin" evidence="11">
    <location>
        <begin position="128"/>
        <end position="297"/>
    </location>
</feature>
<evidence type="ECO:0000256" key="7">
    <source>
        <dbReference type="ARBA" id="ARBA00022989"/>
    </source>
</evidence>
<keyword evidence="5" id="KW-0997">Cell inner membrane</keyword>
<dbReference type="InterPro" id="IPR058781">
    <property type="entry name" value="HH_AprE-like"/>
</dbReference>
<feature type="domain" description="AprE-like beta-barrel" evidence="12">
    <location>
        <begin position="347"/>
        <end position="437"/>
    </location>
</feature>
<dbReference type="GO" id="GO:0015031">
    <property type="term" value="P:protein transport"/>
    <property type="evidence" value="ECO:0007669"/>
    <property type="project" value="InterPro"/>
</dbReference>
<keyword evidence="4" id="KW-1003">Cell membrane</keyword>
<dbReference type="Gene3D" id="2.40.50.100">
    <property type="match status" value="1"/>
</dbReference>
<dbReference type="PANTHER" id="PTHR30386:SF26">
    <property type="entry name" value="TRANSPORT PROTEIN COMB"/>
    <property type="match status" value="1"/>
</dbReference>
<evidence type="ECO:0000256" key="9">
    <source>
        <dbReference type="SAM" id="Coils"/>
    </source>
</evidence>
<dbReference type="Gene3D" id="1.10.287.470">
    <property type="entry name" value="Helix hairpin bin"/>
    <property type="match status" value="1"/>
</dbReference>
<name>A0A1W1D4Y0_9ZZZZ</name>
<evidence type="ECO:0000256" key="2">
    <source>
        <dbReference type="ARBA" id="ARBA00009477"/>
    </source>
</evidence>
<dbReference type="Pfam" id="PF26002">
    <property type="entry name" value="Beta-barrel_AprE"/>
    <property type="match status" value="1"/>
</dbReference>
<evidence type="ECO:0000256" key="4">
    <source>
        <dbReference type="ARBA" id="ARBA00022475"/>
    </source>
</evidence>
<dbReference type="AlphaFoldDB" id="A0A1W1D4Y0"/>
<evidence type="ECO:0000256" key="5">
    <source>
        <dbReference type="ARBA" id="ARBA00022519"/>
    </source>
</evidence>
<protein>
    <submittedName>
        <fullName evidence="13">HlyD family secretion protein</fullName>
    </submittedName>
</protein>
<evidence type="ECO:0000259" key="11">
    <source>
        <dbReference type="Pfam" id="PF25994"/>
    </source>
</evidence>
<organism evidence="13">
    <name type="scientific">hydrothermal vent metagenome</name>
    <dbReference type="NCBI Taxonomy" id="652676"/>
    <lineage>
        <taxon>unclassified sequences</taxon>
        <taxon>metagenomes</taxon>
        <taxon>ecological metagenomes</taxon>
    </lineage>
</organism>
<dbReference type="InterPro" id="IPR058982">
    <property type="entry name" value="Beta-barrel_AprE"/>
</dbReference>
<dbReference type="Pfam" id="PF25994">
    <property type="entry name" value="HH_AprE"/>
    <property type="match status" value="1"/>
</dbReference>
<evidence type="ECO:0000256" key="6">
    <source>
        <dbReference type="ARBA" id="ARBA00022692"/>
    </source>
</evidence>
<feature type="transmembrane region" description="Helical" evidence="10">
    <location>
        <begin position="48"/>
        <end position="66"/>
    </location>
</feature>
<evidence type="ECO:0000256" key="1">
    <source>
        <dbReference type="ARBA" id="ARBA00004377"/>
    </source>
</evidence>
<dbReference type="EMBL" id="FPHP01000042">
    <property type="protein sequence ID" value="SFV75492.1"/>
    <property type="molecule type" value="Genomic_DNA"/>
</dbReference>
<keyword evidence="3" id="KW-0813">Transport</keyword>
<comment type="similarity">
    <text evidence="2">Belongs to the membrane fusion protein (MFP) (TC 8.A.1) family.</text>
</comment>
<dbReference type="InterPro" id="IPR010129">
    <property type="entry name" value="T1SS_HlyD"/>
</dbReference>
<reference evidence="13" key="1">
    <citation type="submission" date="2016-10" db="EMBL/GenBank/DDBJ databases">
        <authorList>
            <person name="de Groot N.N."/>
        </authorList>
    </citation>
    <scope>NUCLEOTIDE SEQUENCE</scope>
</reference>
<dbReference type="InterPro" id="IPR050739">
    <property type="entry name" value="MFP"/>
</dbReference>
<comment type="subcellular location">
    <subcellularLocation>
        <location evidence="1">Cell inner membrane</location>
        <topology evidence="1">Single-pass membrane protein</topology>
    </subcellularLocation>
</comment>
<evidence type="ECO:0000256" key="10">
    <source>
        <dbReference type="SAM" id="Phobius"/>
    </source>
</evidence>
<gene>
    <name evidence="13" type="ORF">MNB_SM-3-47</name>
</gene>